<evidence type="ECO:0000313" key="4">
    <source>
        <dbReference type="Proteomes" id="UP000477722"/>
    </source>
</evidence>
<evidence type="ECO:0000313" key="3">
    <source>
        <dbReference type="EMBL" id="NGO73967.1"/>
    </source>
</evidence>
<feature type="non-terminal residue" evidence="3">
    <location>
        <position position="1"/>
    </location>
</feature>
<keyword evidence="4" id="KW-1185">Reference proteome</keyword>
<accession>A0A6G4XAV0</accession>
<dbReference type="PANTHER" id="PTHR45947:SF3">
    <property type="entry name" value="SULFOQUINOVOSYL TRANSFERASE SQD2"/>
    <property type="match status" value="1"/>
</dbReference>
<dbReference type="AlphaFoldDB" id="A0A6G4XAV0"/>
<protein>
    <submittedName>
        <fullName evidence="3">Glycosyltransferase family 4 protein</fullName>
    </submittedName>
</protein>
<feature type="domain" description="Glycosyl transferase family 1" evidence="2">
    <location>
        <begin position="7"/>
        <end position="166"/>
    </location>
</feature>
<dbReference type="Proteomes" id="UP000477722">
    <property type="component" value="Unassembled WGS sequence"/>
</dbReference>
<dbReference type="RefSeq" id="WP_165303584.1">
    <property type="nucleotide sequence ID" value="NZ_JAAKZZ010001033.1"/>
</dbReference>
<reference evidence="3 4" key="1">
    <citation type="submission" date="2020-02" db="EMBL/GenBank/DDBJ databases">
        <title>Whole-genome analyses of novel actinobacteria.</title>
        <authorList>
            <person name="Sahin N."/>
            <person name="Tatar D."/>
        </authorList>
    </citation>
    <scope>NUCLEOTIDE SEQUENCE [LARGE SCALE GENOMIC DNA]</scope>
    <source>
        <strain evidence="3 4">SB3404</strain>
    </source>
</reference>
<dbReference type="Gene3D" id="3.40.50.2000">
    <property type="entry name" value="Glycogen Phosphorylase B"/>
    <property type="match status" value="1"/>
</dbReference>
<dbReference type="InterPro" id="IPR001296">
    <property type="entry name" value="Glyco_trans_1"/>
</dbReference>
<dbReference type="InterPro" id="IPR050194">
    <property type="entry name" value="Glycosyltransferase_grp1"/>
</dbReference>
<evidence type="ECO:0000256" key="1">
    <source>
        <dbReference type="ARBA" id="ARBA00022679"/>
    </source>
</evidence>
<dbReference type="GO" id="GO:0016758">
    <property type="term" value="F:hexosyltransferase activity"/>
    <property type="evidence" value="ECO:0007669"/>
    <property type="project" value="TreeGrafter"/>
</dbReference>
<dbReference type="SUPFAM" id="SSF53756">
    <property type="entry name" value="UDP-Glycosyltransferase/glycogen phosphorylase"/>
    <property type="match status" value="1"/>
</dbReference>
<proteinExistence type="predicted"/>
<sequence>AGVRERLGLDGRPVVLCVARLVPRKGQDALIRALPRVRRAVPDATLLLVGAGPDERRLRALARRTGGLRGAAGAVLFAGGLPHGALPPYYAAADVFAMPCRSRRLGLEAEGLGIVFLEAAAAGLPVLAGASGGAPETVRDGETGRVVDGRDVGAVADRLVQLLTGPGAMGEKGRARAAAEWTWDASARQLRHLLDQAASRTVEP</sequence>
<dbReference type="CDD" id="cd03801">
    <property type="entry name" value="GT4_PimA-like"/>
    <property type="match status" value="1"/>
</dbReference>
<evidence type="ECO:0000259" key="2">
    <source>
        <dbReference type="Pfam" id="PF00534"/>
    </source>
</evidence>
<name>A0A6G4XAV0_9ACTN</name>
<dbReference type="EMBL" id="JAAKZZ010001033">
    <property type="protein sequence ID" value="NGO73967.1"/>
    <property type="molecule type" value="Genomic_DNA"/>
</dbReference>
<dbReference type="Pfam" id="PF00534">
    <property type="entry name" value="Glycos_transf_1"/>
    <property type="match status" value="1"/>
</dbReference>
<comment type="caution">
    <text evidence="3">The sequence shown here is derived from an EMBL/GenBank/DDBJ whole genome shotgun (WGS) entry which is preliminary data.</text>
</comment>
<organism evidence="3 4">
    <name type="scientific">Streptomyces boncukensis</name>
    <dbReference type="NCBI Taxonomy" id="2711219"/>
    <lineage>
        <taxon>Bacteria</taxon>
        <taxon>Bacillati</taxon>
        <taxon>Actinomycetota</taxon>
        <taxon>Actinomycetes</taxon>
        <taxon>Kitasatosporales</taxon>
        <taxon>Streptomycetaceae</taxon>
        <taxon>Streptomyces</taxon>
    </lineage>
</organism>
<keyword evidence="1 3" id="KW-0808">Transferase</keyword>
<dbReference type="PANTHER" id="PTHR45947">
    <property type="entry name" value="SULFOQUINOVOSYL TRANSFERASE SQD2"/>
    <property type="match status" value="1"/>
</dbReference>
<gene>
    <name evidence="3" type="ORF">G5C65_37760</name>
</gene>